<feature type="chain" id="PRO_5046922744" description="Outer membrane chaperone Skp" evidence="3">
    <location>
        <begin position="29"/>
        <end position="188"/>
    </location>
</feature>
<gene>
    <name evidence="4" type="ORF">HYD_3780</name>
</gene>
<evidence type="ECO:0000313" key="4">
    <source>
        <dbReference type="EMBL" id="BDB96245.1"/>
    </source>
</evidence>
<dbReference type="Pfam" id="PF03938">
    <property type="entry name" value="OmpH"/>
    <property type="match status" value="1"/>
</dbReference>
<evidence type="ECO:0000313" key="5">
    <source>
        <dbReference type="Proteomes" id="UP001320209"/>
    </source>
</evidence>
<dbReference type="SMART" id="SM00935">
    <property type="entry name" value="OmpH"/>
    <property type="match status" value="1"/>
</dbReference>
<evidence type="ECO:0000256" key="2">
    <source>
        <dbReference type="ARBA" id="ARBA00022729"/>
    </source>
</evidence>
<keyword evidence="5" id="KW-1185">Reference proteome</keyword>
<sequence>MNFERSKCGFCLVVAVAFSFCWGLVANAEIHKNVAIVDVQKAIENCEAVKKVTEVLEGKEKAYEQEFAKIHENLEKEKMRITSLGSSLSEKQMRERKSAFDQKVSLLNKKVQDSRAKLQKAYQGVLLLLNDKVSGILKEMGQKQDLSIIMEKSAILWFNDKSVKDITQEVVGKLNEVLPTIPVKLDEK</sequence>
<dbReference type="Gene3D" id="3.30.910.20">
    <property type="entry name" value="Skp domain"/>
    <property type="match status" value="1"/>
</dbReference>
<feature type="signal peptide" evidence="3">
    <location>
        <begin position="1"/>
        <end position="28"/>
    </location>
</feature>
<protein>
    <recommendedName>
        <fullName evidence="6">Outer membrane chaperone Skp</fullName>
    </recommendedName>
</protein>
<dbReference type="EMBL" id="AP025225">
    <property type="protein sequence ID" value="BDB96245.1"/>
    <property type="molecule type" value="Genomic_DNA"/>
</dbReference>
<dbReference type="PANTHER" id="PTHR35089:SF1">
    <property type="entry name" value="CHAPERONE PROTEIN SKP"/>
    <property type="match status" value="1"/>
</dbReference>
<comment type="similarity">
    <text evidence="1">Belongs to the Skp family.</text>
</comment>
<proteinExistence type="inferred from homology"/>
<dbReference type="Proteomes" id="UP001320209">
    <property type="component" value="Chromosome"/>
</dbReference>
<dbReference type="RefSeq" id="WP_236864438.1">
    <property type="nucleotide sequence ID" value="NZ_AP025225.1"/>
</dbReference>
<reference evidence="4" key="1">
    <citation type="submission" date="2021-10" db="EMBL/GenBank/DDBJ databases">
        <title>Genome Sequence of The Candidatus Hydrogeosomobacter endosymbioticus, an Intracellular Bacterial Symbiont of the Anaerobic Ciliate GW7.</title>
        <authorList>
            <person name="Shiohama Y."/>
            <person name="Shinzato N."/>
        </authorList>
    </citation>
    <scope>NUCLEOTIDE SEQUENCE [LARGE SCALE GENOMIC DNA]</scope>
    <source>
        <strain evidence="4">200920</strain>
    </source>
</reference>
<name>A0ABM7V9Q6_9PROT</name>
<dbReference type="PANTHER" id="PTHR35089">
    <property type="entry name" value="CHAPERONE PROTEIN SKP"/>
    <property type="match status" value="1"/>
</dbReference>
<evidence type="ECO:0000256" key="1">
    <source>
        <dbReference type="ARBA" id="ARBA00009091"/>
    </source>
</evidence>
<dbReference type="SUPFAM" id="SSF111384">
    <property type="entry name" value="OmpH-like"/>
    <property type="match status" value="1"/>
</dbReference>
<evidence type="ECO:0008006" key="6">
    <source>
        <dbReference type="Google" id="ProtNLM"/>
    </source>
</evidence>
<organism evidence="4 5">
    <name type="scientific">Candidatus Hydrogenosomobacter endosymbioticus</name>
    <dbReference type="NCBI Taxonomy" id="2558174"/>
    <lineage>
        <taxon>Bacteria</taxon>
        <taxon>Pseudomonadati</taxon>
        <taxon>Pseudomonadota</taxon>
        <taxon>Alphaproteobacteria</taxon>
        <taxon>Holosporales</taxon>
        <taxon>Holosporaceae</taxon>
        <taxon>Candidatus Hydrogenosomobacter</taxon>
    </lineage>
</organism>
<dbReference type="InterPro" id="IPR024930">
    <property type="entry name" value="Skp_dom_sf"/>
</dbReference>
<dbReference type="InterPro" id="IPR005632">
    <property type="entry name" value="Chaperone_Skp"/>
</dbReference>
<accession>A0ABM7V9Q6</accession>
<keyword evidence="2 3" id="KW-0732">Signal</keyword>
<evidence type="ECO:0000256" key="3">
    <source>
        <dbReference type="SAM" id="SignalP"/>
    </source>
</evidence>